<reference evidence="2" key="2">
    <citation type="submission" date="2012-02" db="EMBL/GenBank/DDBJ databases">
        <title>Complete genome sequence of Blastococcus saxobsidens strain DD2.</title>
        <authorList>
            <person name="Genoscope."/>
        </authorList>
    </citation>
    <scope>NUCLEOTIDE SEQUENCE [LARGE SCALE GENOMIC DNA]</scope>
    <source>
        <strain evidence="2">DD2</strain>
    </source>
</reference>
<proteinExistence type="predicted"/>
<evidence type="ECO:0000313" key="2">
    <source>
        <dbReference type="Proteomes" id="UP000007517"/>
    </source>
</evidence>
<keyword evidence="2" id="KW-1185">Reference proteome</keyword>
<sequence length="260" mass="27296">MTTTLFGTAPSGRLFHRRRAAAIDVADLHEVAAELLPRLAAPGLHLSLVRRPGAGTALHVEEDEHTLRVPLTDLADDMSRAGVPATAAGIAAALRSWVARRPVTDAAAAGTGIAVLDWCDAAQTAVGWAVVVVRGEIAVPWEPSPSARTVELHRTRSAATGRAHDVPLELRVEGPLALWSHPRAPVLASSALVAPDLMLHRITAAGLSLPDMHVVVTPHRPVACAGPGVARRLAGQASEASVTLPWHRVVDLPWISSALS</sequence>
<organism evidence="1 2">
    <name type="scientific">Blastococcus saxobsidens (strain DD2)</name>
    <dbReference type="NCBI Taxonomy" id="1146883"/>
    <lineage>
        <taxon>Bacteria</taxon>
        <taxon>Bacillati</taxon>
        <taxon>Actinomycetota</taxon>
        <taxon>Actinomycetes</taxon>
        <taxon>Geodermatophilales</taxon>
        <taxon>Geodermatophilaceae</taxon>
        <taxon>Blastococcus</taxon>
    </lineage>
</organism>
<reference evidence="1 2" key="1">
    <citation type="journal article" date="2012" name="J. Bacteriol.">
        <title>Genome Sequence of Blastococcus saxobsidens DD2, a Stone-Inhabiting Bacterium.</title>
        <authorList>
            <person name="Chouaia B."/>
            <person name="Crotti E."/>
            <person name="Brusetti L."/>
            <person name="Daffonchio D."/>
            <person name="Essoussi I."/>
            <person name="Nouioui I."/>
            <person name="Sbissi I."/>
            <person name="Ghodhbane-Gtari F."/>
            <person name="Gtari M."/>
            <person name="Vacherie B."/>
            <person name="Barbe V."/>
            <person name="Medigue C."/>
            <person name="Gury J."/>
            <person name="Pujic P."/>
            <person name="Normand P."/>
        </authorList>
    </citation>
    <scope>NUCLEOTIDE SEQUENCE [LARGE SCALE GENOMIC DNA]</scope>
    <source>
        <strain evidence="1 2">DD2</strain>
    </source>
</reference>
<dbReference type="HOGENOM" id="CLU_1101643_0_0_11"/>
<dbReference type="EMBL" id="FO117623">
    <property type="protein sequence ID" value="CCG01813.1"/>
    <property type="molecule type" value="Genomic_DNA"/>
</dbReference>
<evidence type="ECO:0000313" key="1">
    <source>
        <dbReference type="EMBL" id="CCG01813.1"/>
    </source>
</evidence>
<gene>
    <name evidence="1" type="ordered locus">BLASA_0861</name>
</gene>
<dbReference type="Proteomes" id="UP000007517">
    <property type="component" value="Chromosome"/>
</dbReference>
<dbReference type="AlphaFoldDB" id="H6RTF5"/>
<accession>H6RTF5</accession>
<protein>
    <submittedName>
        <fullName evidence="1">Uncharacterized protein</fullName>
    </submittedName>
</protein>
<dbReference type="OrthoDB" id="5187538at2"/>
<dbReference type="RefSeq" id="WP_014374719.1">
    <property type="nucleotide sequence ID" value="NC_016943.1"/>
</dbReference>
<name>H6RTF5_BLASD</name>
<dbReference type="KEGG" id="bsd:BLASA_0861"/>